<evidence type="ECO:0000256" key="4">
    <source>
        <dbReference type="ARBA" id="ARBA00023128"/>
    </source>
</evidence>
<evidence type="ECO:0000313" key="9">
    <source>
        <dbReference type="EMBL" id="CDP33412.1"/>
    </source>
</evidence>
<comment type="similarity">
    <text evidence="2">Belongs to the mitochondrion-specific ribosomal protein mL50 family.</text>
</comment>
<keyword evidence="3" id="KW-0689">Ribosomal protein</keyword>
<dbReference type="EMBL" id="HG937691">
    <property type="protein sequence ID" value="CDP33412.1"/>
    <property type="molecule type" value="Genomic_DNA"/>
</dbReference>
<feature type="compositionally biased region" description="Basic and acidic residues" evidence="8">
    <location>
        <begin position="21"/>
        <end position="30"/>
    </location>
</feature>
<evidence type="ECO:0000256" key="2">
    <source>
        <dbReference type="ARBA" id="ARBA00008860"/>
    </source>
</evidence>
<dbReference type="Pfam" id="PF10501">
    <property type="entry name" value="Ribosomal_L50"/>
    <property type="match status" value="1"/>
</dbReference>
<protein>
    <recommendedName>
        <fullName evidence="6">Large ribosomal subunit protein mL50</fullName>
    </recommendedName>
</protein>
<evidence type="ECO:0000256" key="3">
    <source>
        <dbReference type="ARBA" id="ARBA00022980"/>
    </source>
</evidence>
<evidence type="ECO:0000256" key="7">
    <source>
        <dbReference type="SAM" id="Coils"/>
    </source>
</evidence>
<organism evidence="9">
    <name type="scientific">Blastobotrys adeninivorans</name>
    <name type="common">Yeast</name>
    <name type="synonym">Arxula adeninivorans</name>
    <dbReference type="NCBI Taxonomy" id="409370"/>
    <lineage>
        <taxon>Eukaryota</taxon>
        <taxon>Fungi</taxon>
        <taxon>Dikarya</taxon>
        <taxon>Ascomycota</taxon>
        <taxon>Saccharomycotina</taxon>
        <taxon>Dipodascomycetes</taxon>
        <taxon>Dipodascales</taxon>
        <taxon>Trichomonascaceae</taxon>
        <taxon>Blastobotrys</taxon>
    </lineage>
</organism>
<sequence length="243" mass="27685">MLRQAVSSARGFSRGFSSSPNRRDLFDFLRRRSIKPSQETEPVPKATKESTADVMKRAEQGQVKAPERRKLRVIGLPDEGPSWEEARNGFDLKAFPTGYVSPQLTAQSVDSALKSAYSNLWSSAPEDYLSKRLDNLNERFEFTKSVVQHLGVAIPDAVVSQLQTVGDIQAYFVDRVVGKKFNEKEPDAVYFDPAEFEGLNVRFEDAKEEKTREVKKWKELVRQAKEHDRLERARLMEEAAKSD</sequence>
<comment type="subcellular location">
    <subcellularLocation>
        <location evidence="1">Mitochondrion</location>
    </subcellularLocation>
</comment>
<accession>A0A060T3D3</accession>
<gene>
    <name evidence="9" type="ORF">GNLVRS02_ARAD1A08822g</name>
</gene>
<evidence type="ECO:0000256" key="5">
    <source>
        <dbReference type="ARBA" id="ARBA00023274"/>
    </source>
</evidence>
<dbReference type="InterPro" id="IPR036736">
    <property type="entry name" value="ACP-like_sf"/>
</dbReference>
<dbReference type="GO" id="GO:0005739">
    <property type="term" value="C:mitochondrion"/>
    <property type="evidence" value="ECO:0007669"/>
    <property type="project" value="UniProtKB-SubCell"/>
</dbReference>
<keyword evidence="7" id="KW-0175">Coiled coil</keyword>
<dbReference type="GO" id="GO:1990904">
    <property type="term" value="C:ribonucleoprotein complex"/>
    <property type="evidence" value="ECO:0007669"/>
    <property type="project" value="UniProtKB-KW"/>
</dbReference>
<dbReference type="GO" id="GO:0005840">
    <property type="term" value="C:ribosome"/>
    <property type="evidence" value="ECO:0007669"/>
    <property type="project" value="UniProtKB-KW"/>
</dbReference>
<keyword evidence="4" id="KW-0496">Mitochondrion</keyword>
<feature type="coiled-coil region" evidence="7">
    <location>
        <begin position="200"/>
        <end position="227"/>
    </location>
</feature>
<name>A0A060T3D3_BLAAD</name>
<dbReference type="PhylomeDB" id="A0A060T3D3"/>
<dbReference type="AlphaFoldDB" id="A0A060T3D3"/>
<feature type="compositionally biased region" description="Basic and acidic residues" evidence="8">
    <location>
        <begin position="46"/>
        <end position="59"/>
    </location>
</feature>
<feature type="region of interest" description="Disordered" evidence="8">
    <location>
        <begin position="1"/>
        <end position="69"/>
    </location>
</feature>
<dbReference type="Gene3D" id="1.10.1200.10">
    <property type="entry name" value="ACP-like"/>
    <property type="match status" value="1"/>
</dbReference>
<keyword evidence="5" id="KW-0687">Ribonucleoprotein</keyword>
<evidence type="ECO:0000256" key="1">
    <source>
        <dbReference type="ARBA" id="ARBA00004173"/>
    </source>
</evidence>
<evidence type="ECO:0000256" key="6">
    <source>
        <dbReference type="ARBA" id="ARBA00035183"/>
    </source>
</evidence>
<feature type="compositionally biased region" description="Low complexity" evidence="8">
    <location>
        <begin position="7"/>
        <end position="19"/>
    </location>
</feature>
<reference evidence="9" key="1">
    <citation type="submission" date="2014-02" db="EMBL/GenBank/DDBJ databases">
        <authorList>
            <person name="Genoscope - CEA"/>
        </authorList>
    </citation>
    <scope>NUCLEOTIDE SEQUENCE</scope>
    <source>
        <strain evidence="9">LS3</strain>
    </source>
</reference>
<evidence type="ECO:0000256" key="8">
    <source>
        <dbReference type="SAM" id="MobiDB-lite"/>
    </source>
</evidence>
<proteinExistence type="inferred from homology"/>
<reference evidence="9" key="2">
    <citation type="submission" date="2014-06" db="EMBL/GenBank/DDBJ databases">
        <title>The complete genome of Blastobotrys (Arxula) adeninivorans LS3 - a yeast of biotechnological interest.</title>
        <authorList>
            <person name="Kunze G."/>
            <person name="Gaillardin C."/>
            <person name="Czernicka M."/>
            <person name="Durrens P."/>
            <person name="Martin T."/>
            <person name="Boer E."/>
            <person name="Gabaldon T."/>
            <person name="Cruz J."/>
            <person name="Talla E."/>
            <person name="Marck C."/>
            <person name="Goffeau A."/>
            <person name="Barbe V."/>
            <person name="Baret P."/>
            <person name="Baronian K."/>
            <person name="Beier S."/>
            <person name="Bleykasten C."/>
            <person name="Bode R."/>
            <person name="Casaregola S."/>
            <person name="Despons L."/>
            <person name="Fairhead C."/>
            <person name="Giersberg M."/>
            <person name="Gierski P."/>
            <person name="Hahnel U."/>
            <person name="Hartmann A."/>
            <person name="Jankowska D."/>
            <person name="Jubin C."/>
            <person name="Jung P."/>
            <person name="Lafontaine I."/>
            <person name="Leh-Louis V."/>
            <person name="Lemaire M."/>
            <person name="Marcet-Houben M."/>
            <person name="Mascher M."/>
            <person name="Morel G."/>
            <person name="Richard G.-F."/>
            <person name="Riechen J."/>
            <person name="Sacerdot C."/>
            <person name="Sarkar A."/>
            <person name="Savel G."/>
            <person name="Schacherer J."/>
            <person name="Sherman D."/>
            <person name="Straub M.-L."/>
            <person name="Stein N."/>
            <person name="Thierry A."/>
            <person name="Trautwein-Schult A."/>
            <person name="Westhof E."/>
            <person name="Worch S."/>
            <person name="Dujon B."/>
            <person name="Souciet J.-L."/>
            <person name="Wincker P."/>
            <person name="Scholz U."/>
            <person name="Neuveglise N."/>
        </authorList>
    </citation>
    <scope>NUCLEOTIDE SEQUENCE</scope>
    <source>
        <strain evidence="9">LS3</strain>
    </source>
</reference>
<dbReference type="InterPro" id="IPR018305">
    <property type="entry name" value="Ribosomal_m50"/>
</dbReference>